<comment type="caution">
    <text evidence="6">The sequence shown here is derived from an EMBL/GenBank/DDBJ whole genome shotgun (WGS) entry which is preliminary data.</text>
</comment>
<proteinExistence type="predicted"/>
<keyword evidence="2" id="KW-0240">DNA-directed RNA polymerase</keyword>
<feature type="compositionally biased region" description="Basic and acidic residues" evidence="5">
    <location>
        <begin position="250"/>
        <end position="262"/>
    </location>
</feature>
<dbReference type="Pfam" id="PF05132">
    <property type="entry name" value="RNA_pol_Rpc4"/>
    <property type="match status" value="1"/>
</dbReference>
<feature type="compositionally biased region" description="Basic and acidic residues" evidence="5">
    <location>
        <begin position="60"/>
        <end position="105"/>
    </location>
</feature>
<feature type="region of interest" description="Disordered" evidence="5">
    <location>
        <begin position="236"/>
        <end position="274"/>
    </location>
</feature>
<organism evidence="6 7">
    <name type="scientific">Cyclotella cryptica</name>
    <dbReference type="NCBI Taxonomy" id="29204"/>
    <lineage>
        <taxon>Eukaryota</taxon>
        <taxon>Sar</taxon>
        <taxon>Stramenopiles</taxon>
        <taxon>Ochrophyta</taxon>
        <taxon>Bacillariophyta</taxon>
        <taxon>Coscinodiscophyceae</taxon>
        <taxon>Thalassiosirophycidae</taxon>
        <taxon>Stephanodiscales</taxon>
        <taxon>Stephanodiscaceae</taxon>
        <taxon>Cyclotella</taxon>
    </lineage>
</organism>
<keyword evidence="3" id="KW-0804">Transcription</keyword>
<dbReference type="GO" id="GO:0005634">
    <property type="term" value="C:nucleus"/>
    <property type="evidence" value="ECO:0007669"/>
    <property type="project" value="UniProtKB-SubCell"/>
</dbReference>
<dbReference type="PANTHER" id="PTHR13408">
    <property type="entry name" value="DNA-DIRECTED RNA POLYMERASE III"/>
    <property type="match status" value="1"/>
</dbReference>
<evidence type="ECO:0000256" key="1">
    <source>
        <dbReference type="ARBA" id="ARBA00004123"/>
    </source>
</evidence>
<evidence type="ECO:0000313" key="6">
    <source>
        <dbReference type="EMBL" id="KAL3792326.1"/>
    </source>
</evidence>
<dbReference type="EMBL" id="JABMIG020000103">
    <property type="protein sequence ID" value="KAL3792326.1"/>
    <property type="molecule type" value="Genomic_DNA"/>
</dbReference>
<accession>A0ABD3PX84</accession>
<dbReference type="GO" id="GO:0000428">
    <property type="term" value="C:DNA-directed RNA polymerase complex"/>
    <property type="evidence" value="ECO:0007669"/>
    <property type="project" value="UniProtKB-KW"/>
</dbReference>
<evidence type="ECO:0000256" key="5">
    <source>
        <dbReference type="SAM" id="MobiDB-lite"/>
    </source>
</evidence>
<evidence type="ECO:0000256" key="3">
    <source>
        <dbReference type="ARBA" id="ARBA00023163"/>
    </source>
</evidence>
<keyword evidence="7" id="KW-1185">Reference proteome</keyword>
<dbReference type="PANTHER" id="PTHR13408:SF0">
    <property type="entry name" value="DNA-DIRECTED RNA POLYMERASE III SUBUNIT RPC4"/>
    <property type="match status" value="1"/>
</dbReference>
<protein>
    <submittedName>
        <fullName evidence="6">Uncharacterized protein</fullName>
    </submittedName>
</protein>
<keyword evidence="4" id="KW-0539">Nucleus</keyword>
<comment type="subcellular location">
    <subcellularLocation>
        <location evidence="1">Nucleus</location>
    </subcellularLocation>
</comment>
<feature type="region of interest" description="Disordered" evidence="5">
    <location>
        <begin position="1"/>
        <end position="113"/>
    </location>
</feature>
<name>A0ABD3PX84_9STRA</name>
<dbReference type="Proteomes" id="UP001516023">
    <property type="component" value="Unassembled WGS sequence"/>
</dbReference>
<gene>
    <name evidence="6" type="ORF">HJC23_006238</name>
</gene>
<dbReference type="AlphaFoldDB" id="A0ABD3PX84"/>
<sequence length="509" mass="54032">MLDETSSTHHQHHLLESNSIQSTRMPPKPPTQAGKFKPLKRPAKPAAAAPAPPPVAPSADHTKSPGRGRDGRGREGRGREGRGREGRGREGRGRDGRGRGRDGRGGGRFVAPTGAAFFTGASTKQPDGAQDTLSKTNASASIAAGQDGAVVLPFTKPFSNDARGSISGVARTAAESMAAAARARLGEGEEIVVAELDMGEDYDEGKKKSVLERSSSRFDGMPSLFDDENTEQISSSALDGTYVYDSDSSAEERRRDRKKGSVRDSGSMPPNRLPFPLASYQSVPMYACQEDVEEKKDGIESIVSSTAVAQLNDPEVTSPFLDWSAPCTREDMKFAERNSWFLMKFPTRLPHLDHGSLVGSASSKALLQQHQVGGDGLVKSELNEDGLEVVGSNTEIGDASNVATVPLGLGEISGAIGSGGPLRYDDTLKDIAPGKYGKIVVYKSGRTELVVGGHAGGAEVRMLIHEGLQCGFRQEAVSIDPEEGTFVPLGDVAKSLIVTPDVERAFVFS</sequence>
<evidence type="ECO:0000256" key="4">
    <source>
        <dbReference type="ARBA" id="ARBA00023242"/>
    </source>
</evidence>
<reference evidence="6 7" key="1">
    <citation type="journal article" date="2020" name="G3 (Bethesda)">
        <title>Improved Reference Genome for Cyclotella cryptica CCMP332, a Model for Cell Wall Morphogenesis, Salinity Adaptation, and Lipid Production in Diatoms (Bacillariophyta).</title>
        <authorList>
            <person name="Roberts W.R."/>
            <person name="Downey K.M."/>
            <person name="Ruck E.C."/>
            <person name="Traller J.C."/>
            <person name="Alverson A.J."/>
        </authorList>
    </citation>
    <scope>NUCLEOTIDE SEQUENCE [LARGE SCALE GENOMIC DNA]</scope>
    <source>
        <strain evidence="6 7">CCMP332</strain>
    </source>
</reference>
<evidence type="ECO:0000313" key="7">
    <source>
        <dbReference type="Proteomes" id="UP001516023"/>
    </source>
</evidence>
<evidence type="ECO:0000256" key="2">
    <source>
        <dbReference type="ARBA" id="ARBA00022478"/>
    </source>
</evidence>
<dbReference type="InterPro" id="IPR007811">
    <property type="entry name" value="RPC4"/>
</dbReference>